<protein>
    <submittedName>
        <fullName evidence="1">Uncharacterized protein</fullName>
    </submittedName>
</protein>
<accession>A0A0E9WJ58</accession>
<proteinExistence type="predicted"/>
<evidence type="ECO:0000313" key="1">
    <source>
        <dbReference type="EMBL" id="JAH89523.1"/>
    </source>
</evidence>
<reference evidence="1" key="1">
    <citation type="submission" date="2014-11" db="EMBL/GenBank/DDBJ databases">
        <authorList>
            <person name="Amaro Gonzalez C."/>
        </authorList>
    </citation>
    <scope>NUCLEOTIDE SEQUENCE</scope>
</reference>
<sequence length="45" mass="5261">MCLCFYFAINIVPIKNIQVSMCYSATYHSKAFKRNFLCPLKLVQL</sequence>
<organism evidence="1">
    <name type="scientific">Anguilla anguilla</name>
    <name type="common">European freshwater eel</name>
    <name type="synonym">Muraena anguilla</name>
    <dbReference type="NCBI Taxonomy" id="7936"/>
    <lineage>
        <taxon>Eukaryota</taxon>
        <taxon>Metazoa</taxon>
        <taxon>Chordata</taxon>
        <taxon>Craniata</taxon>
        <taxon>Vertebrata</taxon>
        <taxon>Euteleostomi</taxon>
        <taxon>Actinopterygii</taxon>
        <taxon>Neopterygii</taxon>
        <taxon>Teleostei</taxon>
        <taxon>Anguilliformes</taxon>
        <taxon>Anguillidae</taxon>
        <taxon>Anguilla</taxon>
    </lineage>
</organism>
<dbReference type="AlphaFoldDB" id="A0A0E9WJ58"/>
<dbReference type="EMBL" id="GBXM01019054">
    <property type="protein sequence ID" value="JAH89523.1"/>
    <property type="molecule type" value="Transcribed_RNA"/>
</dbReference>
<reference evidence="1" key="2">
    <citation type="journal article" date="2015" name="Fish Shellfish Immunol.">
        <title>Early steps in the European eel (Anguilla anguilla)-Vibrio vulnificus interaction in the gills: Role of the RtxA13 toxin.</title>
        <authorList>
            <person name="Callol A."/>
            <person name="Pajuelo D."/>
            <person name="Ebbesson L."/>
            <person name="Teles M."/>
            <person name="MacKenzie S."/>
            <person name="Amaro C."/>
        </authorList>
    </citation>
    <scope>NUCLEOTIDE SEQUENCE</scope>
</reference>
<name>A0A0E9WJ58_ANGAN</name>